<keyword evidence="9" id="KW-1185">Reference proteome</keyword>
<evidence type="ECO:0000256" key="4">
    <source>
        <dbReference type="ARBA" id="ARBA00022490"/>
    </source>
</evidence>
<evidence type="ECO:0000256" key="2">
    <source>
        <dbReference type="ARBA" id="ARBA00009695"/>
    </source>
</evidence>
<evidence type="ECO:0000256" key="5">
    <source>
        <dbReference type="HAMAP-Rule" id="MF_01114"/>
    </source>
</evidence>
<dbReference type="HOGENOM" id="CLU_066607_5_1_0"/>
<evidence type="ECO:0000313" key="8">
    <source>
        <dbReference type="EMBL" id="AFK06101.1"/>
    </source>
</evidence>
<dbReference type="STRING" id="660470.Theba_0372"/>
<dbReference type="PANTHER" id="PTHR33602">
    <property type="entry name" value="REGULATORY PROTEIN RECX FAMILY PROTEIN"/>
    <property type="match status" value="1"/>
</dbReference>
<evidence type="ECO:0000259" key="6">
    <source>
        <dbReference type="Pfam" id="PF02631"/>
    </source>
</evidence>
<dbReference type="KEGG" id="mpg:Theba_0372"/>
<accession>I2F2E8</accession>
<evidence type="ECO:0000256" key="3">
    <source>
        <dbReference type="ARBA" id="ARBA00018111"/>
    </source>
</evidence>
<dbReference type="eggNOG" id="COG2137">
    <property type="taxonomic scope" value="Bacteria"/>
</dbReference>
<dbReference type="GeneID" id="87106226"/>
<dbReference type="HAMAP" id="MF_01114">
    <property type="entry name" value="RecX"/>
    <property type="match status" value="1"/>
</dbReference>
<dbReference type="GO" id="GO:0005737">
    <property type="term" value="C:cytoplasm"/>
    <property type="evidence" value="ECO:0007669"/>
    <property type="project" value="UniProtKB-SubCell"/>
</dbReference>
<dbReference type="GO" id="GO:0006282">
    <property type="term" value="P:regulation of DNA repair"/>
    <property type="evidence" value="ECO:0007669"/>
    <property type="project" value="UniProtKB-UniRule"/>
</dbReference>
<feature type="domain" description="RecX first three-helical" evidence="7">
    <location>
        <begin position="9"/>
        <end position="44"/>
    </location>
</feature>
<dbReference type="Pfam" id="PF21982">
    <property type="entry name" value="RecX_HTH1"/>
    <property type="match status" value="1"/>
</dbReference>
<reference evidence="8 9" key="1">
    <citation type="journal article" date="2012" name="Genome Biol. Evol.">
        <title>Genome Sequence of the Mesophilic Thermotogales Bacterium Mesotoga prima MesG1.Ag.4.2 Reveals the Largest Thermotogales Genome To Date.</title>
        <authorList>
            <person name="Zhaxybayeva O."/>
            <person name="Swithers K.S."/>
            <person name="Foght J."/>
            <person name="Green A.G."/>
            <person name="Bruce D."/>
            <person name="Detter C."/>
            <person name="Han S."/>
            <person name="Teshima H."/>
            <person name="Han J."/>
            <person name="Woyke T."/>
            <person name="Pitluck S."/>
            <person name="Nolan M."/>
            <person name="Ivanova N."/>
            <person name="Pati A."/>
            <person name="Land M.L."/>
            <person name="Dlutek M."/>
            <person name="Doolittle W.F."/>
            <person name="Noll K.M."/>
            <person name="Nesbo C.L."/>
        </authorList>
    </citation>
    <scope>NUCLEOTIDE SEQUENCE [LARGE SCALE GENOMIC DNA]</scope>
    <source>
        <strain evidence="9">mesG1.Ag.4.2</strain>
    </source>
</reference>
<comment type="subcellular location">
    <subcellularLocation>
        <location evidence="1 5">Cytoplasm</location>
    </subcellularLocation>
</comment>
<dbReference type="RefSeq" id="WP_014730228.1">
    <property type="nucleotide sequence ID" value="NC_017934.1"/>
</dbReference>
<dbReference type="EMBL" id="CP003532">
    <property type="protein sequence ID" value="AFK06101.1"/>
    <property type="molecule type" value="Genomic_DNA"/>
</dbReference>
<feature type="domain" description="RecX second three-helical" evidence="6">
    <location>
        <begin position="51"/>
        <end position="90"/>
    </location>
</feature>
<dbReference type="Pfam" id="PF02631">
    <property type="entry name" value="RecX_HTH2"/>
    <property type="match status" value="1"/>
</dbReference>
<comment type="function">
    <text evidence="5">Modulates RecA activity.</text>
</comment>
<organism evidence="8 9">
    <name type="scientific">Mesotoga prima MesG1.Ag.4.2</name>
    <dbReference type="NCBI Taxonomy" id="660470"/>
    <lineage>
        <taxon>Bacteria</taxon>
        <taxon>Thermotogati</taxon>
        <taxon>Thermotogota</taxon>
        <taxon>Thermotogae</taxon>
        <taxon>Kosmotogales</taxon>
        <taxon>Kosmotogaceae</taxon>
        <taxon>Mesotoga</taxon>
    </lineage>
</organism>
<dbReference type="InterPro" id="IPR036388">
    <property type="entry name" value="WH-like_DNA-bd_sf"/>
</dbReference>
<gene>
    <name evidence="5" type="primary">recX</name>
    <name evidence="8" type="ORF">Theba_0372</name>
</gene>
<protein>
    <recommendedName>
        <fullName evidence="3 5">Regulatory protein RecX</fullName>
    </recommendedName>
</protein>
<dbReference type="InterPro" id="IPR053924">
    <property type="entry name" value="RecX_HTH_2nd"/>
</dbReference>
<evidence type="ECO:0000256" key="1">
    <source>
        <dbReference type="ARBA" id="ARBA00004496"/>
    </source>
</evidence>
<keyword evidence="4 5" id="KW-0963">Cytoplasm</keyword>
<evidence type="ECO:0000313" key="9">
    <source>
        <dbReference type="Proteomes" id="UP000002881"/>
    </source>
</evidence>
<proteinExistence type="inferred from homology"/>
<dbReference type="InterPro" id="IPR053926">
    <property type="entry name" value="RecX_HTH_1st"/>
</dbReference>
<dbReference type="InterPro" id="IPR003783">
    <property type="entry name" value="Regulatory_RecX"/>
</dbReference>
<dbReference type="Gene3D" id="1.10.10.10">
    <property type="entry name" value="Winged helix-like DNA-binding domain superfamily/Winged helix DNA-binding domain"/>
    <property type="match status" value="3"/>
</dbReference>
<name>I2F2E8_9BACT</name>
<comment type="similarity">
    <text evidence="2 5">Belongs to the RecX family.</text>
</comment>
<dbReference type="Proteomes" id="UP000002881">
    <property type="component" value="Chromosome"/>
</dbReference>
<sequence>MLSDPMKDAVRYIRYRMRSRKEIEDQLLKKGYSQEEVDEVIEKLEEQKLVDDRVFARLYVSDGLNVHHKGPFRIRQELFKLGILEEIISDSIEKELENCDLKEIAKIAIGSAERTDADKIRRKLYRKGFSSSLIDEVIDEIDEKS</sequence>
<evidence type="ECO:0000259" key="7">
    <source>
        <dbReference type="Pfam" id="PF21982"/>
    </source>
</evidence>
<dbReference type="PANTHER" id="PTHR33602:SF1">
    <property type="entry name" value="REGULATORY PROTEIN RECX FAMILY PROTEIN"/>
    <property type="match status" value="1"/>
</dbReference>
<dbReference type="AlphaFoldDB" id="I2F2E8"/>